<evidence type="ECO:0000313" key="2">
    <source>
        <dbReference type="EMBL" id="KAG2583737.1"/>
    </source>
</evidence>
<name>A0A8T0RCX6_PANVG</name>
<feature type="region of interest" description="Disordered" evidence="1">
    <location>
        <begin position="1"/>
        <end position="24"/>
    </location>
</feature>
<organism evidence="2 3">
    <name type="scientific">Panicum virgatum</name>
    <name type="common">Blackwell switchgrass</name>
    <dbReference type="NCBI Taxonomy" id="38727"/>
    <lineage>
        <taxon>Eukaryota</taxon>
        <taxon>Viridiplantae</taxon>
        <taxon>Streptophyta</taxon>
        <taxon>Embryophyta</taxon>
        <taxon>Tracheophyta</taxon>
        <taxon>Spermatophyta</taxon>
        <taxon>Magnoliopsida</taxon>
        <taxon>Liliopsida</taxon>
        <taxon>Poales</taxon>
        <taxon>Poaceae</taxon>
        <taxon>PACMAD clade</taxon>
        <taxon>Panicoideae</taxon>
        <taxon>Panicodae</taxon>
        <taxon>Paniceae</taxon>
        <taxon>Panicinae</taxon>
        <taxon>Panicum</taxon>
        <taxon>Panicum sect. Hiantes</taxon>
    </lineage>
</organism>
<evidence type="ECO:0000256" key="1">
    <source>
        <dbReference type="SAM" id="MobiDB-lite"/>
    </source>
</evidence>
<sequence>MQKKQGLSRRLSAGHFAETSLLAQRDERAVVTGRDGIGAISKSKRQPALPVEAPRPTRCLSRGSGAPHPRAHPHQIDLPPPTAASSCRVELQKSEPPTGGNALRRTDLVSREVVPGGSDRWPNLQRQ</sequence>
<reference evidence="2" key="1">
    <citation type="submission" date="2020-05" db="EMBL/GenBank/DDBJ databases">
        <title>WGS assembly of Panicum virgatum.</title>
        <authorList>
            <person name="Lovell J.T."/>
            <person name="Jenkins J."/>
            <person name="Shu S."/>
            <person name="Juenger T.E."/>
            <person name="Schmutz J."/>
        </authorList>
    </citation>
    <scope>NUCLEOTIDE SEQUENCE</scope>
    <source>
        <strain evidence="2">AP13</strain>
    </source>
</reference>
<evidence type="ECO:0000313" key="3">
    <source>
        <dbReference type="Proteomes" id="UP000823388"/>
    </source>
</evidence>
<gene>
    <name evidence="2" type="ORF">PVAP13_6KG237206</name>
</gene>
<dbReference type="AlphaFoldDB" id="A0A8T0RCX6"/>
<comment type="caution">
    <text evidence="2">The sequence shown here is derived from an EMBL/GenBank/DDBJ whole genome shotgun (WGS) entry which is preliminary data.</text>
</comment>
<protein>
    <submittedName>
        <fullName evidence="2">Uncharacterized protein</fullName>
    </submittedName>
</protein>
<dbReference type="Proteomes" id="UP000823388">
    <property type="component" value="Chromosome 6K"/>
</dbReference>
<feature type="region of interest" description="Disordered" evidence="1">
    <location>
        <begin position="36"/>
        <end position="127"/>
    </location>
</feature>
<keyword evidence="3" id="KW-1185">Reference proteome</keyword>
<accession>A0A8T0RCX6</accession>
<proteinExistence type="predicted"/>
<dbReference type="EMBL" id="CM029047">
    <property type="protein sequence ID" value="KAG2583737.1"/>
    <property type="molecule type" value="Genomic_DNA"/>
</dbReference>